<dbReference type="Gene3D" id="3.10.105.10">
    <property type="entry name" value="Dipeptide-binding Protein, Domain 3"/>
    <property type="match status" value="1"/>
</dbReference>
<proteinExistence type="predicted"/>
<evidence type="ECO:0000256" key="1">
    <source>
        <dbReference type="SAM" id="SignalP"/>
    </source>
</evidence>
<name>A0A410WRA4_9BACL</name>
<organism evidence="4 5">
    <name type="scientific">Paenibacillus chitinolyticus</name>
    <dbReference type="NCBI Taxonomy" id="79263"/>
    <lineage>
        <taxon>Bacteria</taxon>
        <taxon>Bacillati</taxon>
        <taxon>Bacillota</taxon>
        <taxon>Bacilli</taxon>
        <taxon>Bacillales</taxon>
        <taxon>Paenibacillaceae</taxon>
        <taxon>Paenibacillus</taxon>
    </lineage>
</organism>
<feature type="signal peptide" evidence="1">
    <location>
        <begin position="1"/>
        <end position="20"/>
    </location>
</feature>
<evidence type="ECO:0000313" key="4">
    <source>
        <dbReference type="EMBL" id="QAV16958.1"/>
    </source>
</evidence>
<dbReference type="KEGG" id="pchi:PC41400_04355"/>
<dbReference type="AlphaFoldDB" id="A0A410WRA4"/>
<dbReference type="CDD" id="cd00995">
    <property type="entry name" value="PBP2_NikA_DppA_OppA_like"/>
    <property type="match status" value="1"/>
</dbReference>
<reference evidence="3 6" key="2">
    <citation type="submission" date="2022-05" db="EMBL/GenBank/DDBJ databases">
        <title>Genome Sequencing of Bee-Associated Microbes.</title>
        <authorList>
            <person name="Dunlap C."/>
        </authorList>
    </citation>
    <scope>NUCLEOTIDE SEQUENCE [LARGE SCALE GENOMIC DNA]</scope>
    <source>
        <strain evidence="3 6">NRRL B-23120</strain>
    </source>
</reference>
<dbReference type="Gene3D" id="3.40.190.10">
    <property type="entry name" value="Periplasmic binding protein-like II"/>
    <property type="match status" value="1"/>
</dbReference>
<dbReference type="GeneID" id="95374048"/>
<dbReference type="Proteomes" id="UP001527202">
    <property type="component" value="Unassembled WGS sequence"/>
</dbReference>
<feature type="domain" description="Solute-binding protein family 5" evidence="2">
    <location>
        <begin position="109"/>
        <end position="491"/>
    </location>
</feature>
<dbReference type="EMBL" id="JAMDMJ010000031">
    <property type="protein sequence ID" value="MCY9598480.1"/>
    <property type="molecule type" value="Genomic_DNA"/>
</dbReference>
<dbReference type="GO" id="GO:0015833">
    <property type="term" value="P:peptide transport"/>
    <property type="evidence" value="ECO:0007669"/>
    <property type="project" value="TreeGrafter"/>
</dbReference>
<dbReference type="EMBL" id="CP026520">
    <property type="protein sequence ID" value="QAV16958.1"/>
    <property type="molecule type" value="Genomic_DNA"/>
</dbReference>
<dbReference type="PROSITE" id="PS51257">
    <property type="entry name" value="PROKAR_LIPOPROTEIN"/>
    <property type="match status" value="1"/>
</dbReference>
<dbReference type="Proteomes" id="UP000288943">
    <property type="component" value="Chromosome"/>
</dbReference>
<gene>
    <name evidence="3" type="ORF">M5X16_22270</name>
    <name evidence="4" type="ORF">PC41400_04355</name>
</gene>
<keyword evidence="6" id="KW-1185">Reference proteome</keyword>
<dbReference type="Gene3D" id="3.90.76.10">
    <property type="entry name" value="Dipeptide-binding Protein, Domain 1"/>
    <property type="match status" value="1"/>
</dbReference>
<dbReference type="PIRSF" id="PIRSF002741">
    <property type="entry name" value="MppA"/>
    <property type="match status" value="1"/>
</dbReference>
<dbReference type="GO" id="GO:0042597">
    <property type="term" value="C:periplasmic space"/>
    <property type="evidence" value="ECO:0007669"/>
    <property type="project" value="UniProtKB-ARBA"/>
</dbReference>
<protein>
    <submittedName>
        <fullName evidence="4">ABC transporter substrate-binding protein</fullName>
    </submittedName>
</protein>
<evidence type="ECO:0000313" key="6">
    <source>
        <dbReference type="Proteomes" id="UP001527202"/>
    </source>
</evidence>
<dbReference type="InterPro" id="IPR039424">
    <property type="entry name" value="SBP_5"/>
</dbReference>
<dbReference type="OrthoDB" id="9796817at2"/>
<feature type="chain" id="PRO_5039582055" evidence="1">
    <location>
        <begin position="21"/>
        <end position="574"/>
    </location>
</feature>
<dbReference type="FunFam" id="3.90.76.10:FF:000004">
    <property type="entry name" value="Peptide ABC transporter substrate-binding protein"/>
    <property type="match status" value="1"/>
</dbReference>
<reference evidence="4 5" key="1">
    <citation type="submission" date="2018-01" db="EMBL/GenBank/DDBJ databases">
        <title>The whole genome sequencing and assembly of Paenibacillus chitinolyticus KCCM 41400 strain.</title>
        <authorList>
            <person name="Kim J.-Y."/>
            <person name="Park M.-K."/>
            <person name="Lee Y.-J."/>
            <person name="Yi H."/>
            <person name="Bahn Y.-S."/>
            <person name="Kim J.F."/>
            <person name="Lee D.-W."/>
        </authorList>
    </citation>
    <scope>NUCLEOTIDE SEQUENCE [LARGE SCALE GENOMIC DNA]</scope>
    <source>
        <strain evidence="4 5">KCCM 41400</strain>
    </source>
</reference>
<dbReference type="GO" id="GO:0043190">
    <property type="term" value="C:ATP-binding cassette (ABC) transporter complex"/>
    <property type="evidence" value="ECO:0007669"/>
    <property type="project" value="InterPro"/>
</dbReference>
<dbReference type="InterPro" id="IPR000914">
    <property type="entry name" value="SBP_5_dom"/>
</dbReference>
<keyword evidence="1" id="KW-0732">Signal</keyword>
<dbReference type="Pfam" id="PF00496">
    <property type="entry name" value="SBP_bac_5"/>
    <property type="match status" value="1"/>
</dbReference>
<evidence type="ECO:0000259" key="2">
    <source>
        <dbReference type="Pfam" id="PF00496"/>
    </source>
</evidence>
<dbReference type="PANTHER" id="PTHR30290:SF81">
    <property type="entry name" value="OLIGOPEPTIDE-BINDING PROTEIN OPPA"/>
    <property type="match status" value="1"/>
</dbReference>
<dbReference type="SUPFAM" id="SSF53850">
    <property type="entry name" value="Periplasmic binding protein-like II"/>
    <property type="match status" value="1"/>
</dbReference>
<dbReference type="PANTHER" id="PTHR30290">
    <property type="entry name" value="PERIPLASMIC BINDING COMPONENT OF ABC TRANSPORTER"/>
    <property type="match status" value="1"/>
</dbReference>
<accession>A0A410WRA4</accession>
<dbReference type="GO" id="GO:1904680">
    <property type="term" value="F:peptide transmembrane transporter activity"/>
    <property type="evidence" value="ECO:0007669"/>
    <property type="project" value="TreeGrafter"/>
</dbReference>
<evidence type="ECO:0000313" key="3">
    <source>
        <dbReference type="EMBL" id="MCY9598480.1"/>
    </source>
</evidence>
<dbReference type="InterPro" id="IPR030678">
    <property type="entry name" value="Peptide/Ni-bd"/>
</dbReference>
<dbReference type="RefSeq" id="WP_042231989.1">
    <property type="nucleotide sequence ID" value="NZ_CP026520.1"/>
</dbReference>
<sequence length="574" mass="62860">MKKRASYAVSLILAASLALSACSSSGTPGASEAPKTDDQAKQQTGANQFIAATDKSKSPAAATARKDTVVVTLTEPGGVFNPYFYHNGYDGNVTSVMFSPLVDIDETGKPIPALAEKWDISQDGLKYTFHLKKDLKFSDGSPLTADDVAFTLSVLYDKAYDGETDITETAVKGGQAYKEGKASTIEGIKVIDPQTIEITTEKANARALLLLGGQVLSKAYYGKNYTPGNLEYIKTLHTKPVGTGPYKLEKFIPGQEVRFIANENYFGGKPSVEHFIYKTTSGDATQFFQTGEVDYSAYPANDDSLELLKGLGYANVNIYTSTAYSFIKFNHSKPIFKDKNVRQAFIYGLDRDKIVAAAYQGYGQVANVPISPASWAYTEEGVNTFKFDPEKAKKLLDDAGWKPGADGIREKDGAKLVVHYFTTKGPLSDVLVPIAKENYKNIGIQLETELMDYNALLARTSKGDHDLASFSTTMLPDPSDGVISFYSKNKSSFTDTNGYANPKVDELIEKGISSFDIEQRKTTYKELYKELSDDPPFILLTYRKIISAHNARIEGFKPNGYTGISSSLPKLKIE</sequence>
<evidence type="ECO:0000313" key="5">
    <source>
        <dbReference type="Proteomes" id="UP000288943"/>
    </source>
</evidence>